<sequence length="228" mass="23613">MAPISSFLTASFLVVSTGAFSPASNPTTTKTSIRPTTSSNSRLYENFGFSFAEDQVENTPQLILGEANYKKWLNSVDPNNMLNRQYPVLARVRELGLLEQTAELGVLSKLEKQGLTLQKAEQLLPLLEDLGLLGLVANNQQLLINGVAPLAIEGAPLILPLLAGALDVGAPAFYAAAAGAAGLDAFLFATGAEVPFLGLSAGAVAGLVLVPLSVALAVVGGAIGNLKN</sequence>
<feature type="chain" id="PRO_5044876840" evidence="2">
    <location>
        <begin position="20"/>
        <end position="228"/>
    </location>
</feature>
<keyword evidence="1" id="KW-0472">Membrane</keyword>
<keyword evidence="4" id="KW-1185">Reference proteome</keyword>
<protein>
    <submittedName>
        <fullName evidence="3">Uncharacterized protein</fullName>
    </submittedName>
</protein>
<evidence type="ECO:0000313" key="4">
    <source>
        <dbReference type="Proteomes" id="UP001530377"/>
    </source>
</evidence>
<evidence type="ECO:0000256" key="1">
    <source>
        <dbReference type="SAM" id="Phobius"/>
    </source>
</evidence>
<comment type="caution">
    <text evidence="3">The sequence shown here is derived from an EMBL/GenBank/DDBJ whole genome shotgun (WGS) entry which is preliminary data.</text>
</comment>
<keyword evidence="2" id="KW-0732">Signal</keyword>
<keyword evidence="1" id="KW-1133">Transmembrane helix</keyword>
<keyword evidence="1" id="KW-0812">Transmembrane</keyword>
<feature type="transmembrane region" description="Helical" evidence="1">
    <location>
        <begin position="196"/>
        <end position="223"/>
    </location>
</feature>
<evidence type="ECO:0000256" key="2">
    <source>
        <dbReference type="SAM" id="SignalP"/>
    </source>
</evidence>
<dbReference type="Proteomes" id="UP001530377">
    <property type="component" value="Unassembled WGS sequence"/>
</dbReference>
<organism evidence="3 4">
    <name type="scientific">Cyclostephanos tholiformis</name>
    <dbReference type="NCBI Taxonomy" id="382380"/>
    <lineage>
        <taxon>Eukaryota</taxon>
        <taxon>Sar</taxon>
        <taxon>Stramenopiles</taxon>
        <taxon>Ochrophyta</taxon>
        <taxon>Bacillariophyta</taxon>
        <taxon>Coscinodiscophyceae</taxon>
        <taxon>Thalassiosirophycidae</taxon>
        <taxon>Stephanodiscales</taxon>
        <taxon>Stephanodiscaceae</taxon>
        <taxon>Cyclostephanos</taxon>
    </lineage>
</organism>
<gene>
    <name evidence="3" type="ORF">ACHAXA_003900</name>
</gene>
<proteinExistence type="predicted"/>
<accession>A0ABD3R6H3</accession>
<reference evidence="3 4" key="1">
    <citation type="submission" date="2024-10" db="EMBL/GenBank/DDBJ databases">
        <title>Updated reference genomes for cyclostephanoid diatoms.</title>
        <authorList>
            <person name="Roberts W.R."/>
            <person name="Alverson A.J."/>
        </authorList>
    </citation>
    <scope>NUCLEOTIDE SEQUENCE [LARGE SCALE GENOMIC DNA]</scope>
    <source>
        <strain evidence="3 4">AJA228-03</strain>
    </source>
</reference>
<evidence type="ECO:0000313" key="3">
    <source>
        <dbReference type="EMBL" id="KAL3806781.1"/>
    </source>
</evidence>
<dbReference type="AlphaFoldDB" id="A0ABD3R6H3"/>
<name>A0ABD3R6H3_9STRA</name>
<feature type="signal peptide" evidence="2">
    <location>
        <begin position="1"/>
        <end position="19"/>
    </location>
</feature>
<dbReference type="EMBL" id="JALLPB020000734">
    <property type="protein sequence ID" value="KAL3806781.1"/>
    <property type="molecule type" value="Genomic_DNA"/>
</dbReference>